<dbReference type="InterPro" id="IPR000305">
    <property type="entry name" value="GIY-YIG_endonuc"/>
</dbReference>
<evidence type="ECO:0000259" key="1">
    <source>
        <dbReference type="PROSITE" id="PS50164"/>
    </source>
</evidence>
<dbReference type="Proteomes" id="UP000536509">
    <property type="component" value="Unassembled WGS sequence"/>
</dbReference>
<proteinExistence type="predicted"/>
<keyword evidence="3" id="KW-1185">Reference proteome</keyword>
<organism evidence="2 3">
    <name type="scientific">Flavobacterium rivulicola</name>
    <dbReference type="NCBI Taxonomy" id="2732161"/>
    <lineage>
        <taxon>Bacteria</taxon>
        <taxon>Pseudomonadati</taxon>
        <taxon>Bacteroidota</taxon>
        <taxon>Flavobacteriia</taxon>
        <taxon>Flavobacteriales</taxon>
        <taxon>Flavobacteriaceae</taxon>
        <taxon>Flavobacterium</taxon>
    </lineage>
</organism>
<name>A0A7Y3VXI6_9FLAO</name>
<gene>
    <name evidence="2" type="ORF">HKT18_00500</name>
</gene>
<dbReference type="AlphaFoldDB" id="A0A7Y3VXI6"/>
<accession>A0A7Y3VXI6</accession>
<reference evidence="2 3" key="1">
    <citation type="submission" date="2020-05" db="EMBL/GenBank/DDBJ databases">
        <title>Draft genome of Flavobacterium sp. IMCC34852.</title>
        <authorList>
            <person name="Song J."/>
            <person name="Cho J.-C."/>
        </authorList>
    </citation>
    <scope>NUCLEOTIDE SEQUENCE [LARGE SCALE GENOMIC DNA]</scope>
    <source>
        <strain evidence="2 3">IMCC34852</strain>
    </source>
</reference>
<evidence type="ECO:0000313" key="3">
    <source>
        <dbReference type="Proteomes" id="UP000536509"/>
    </source>
</evidence>
<feature type="domain" description="GIY-YIG" evidence="1">
    <location>
        <begin position="1"/>
        <end position="77"/>
    </location>
</feature>
<protein>
    <submittedName>
        <fullName evidence="2">GIY-YIG nuclease family protein</fullName>
    </submittedName>
</protein>
<dbReference type="PROSITE" id="PS50164">
    <property type="entry name" value="GIY_YIG"/>
    <property type="match status" value="1"/>
</dbReference>
<comment type="caution">
    <text evidence="2">The sequence shown here is derived from an EMBL/GenBank/DDBJ whole genome shotgun (WGS) entry which is preliminary data.</text>
</comment>
<dbReference type="Pfam" id="PF01541">
    <property type="entry name" value="GIY-YIG"/>
    <property type="match status" value="1"/>
</dbReference>
<dbReference type="RefSeq" id="WP_171220902.1">
    <property type="nucleotide sequence ID" value="NZ_CP121446.1"/>
</dbReference>
<dbReference type="InterPro" id="IPR035901">
    <property type="entry name" value="GIY-YIG_endonuc_sf"/>
</dbReference>
<sequence>MHFLYIIYSSSVNKFYVGETDEMDKRLLKHNKHLYEGSFTKIAEDWKVILLFECISKDQAVRLEKFIKRMKSKVFIEKAIANPEILADIILKNNF</sequence>
<dbReference type="EMBL" id="JABEVX010000001">
    <property type="protein sequence ID" value="NNT70684.1"/>
    <property type="molecule type" value="Genomic_DNA"/>
</dbReference>
<dbReference type="SUPFAM" id="SSF82771">
    <property type="entry name" value="GIY-YIG endonuclease"/>
    <property type="match status" value="1"/>
</dbReference>
<dbReference type="Gene3D" id="3.40.1440.10">
    <property type="entry name" value="GIY-YIG endonuclease"/>
    <property type="match status" value="1"/>
</dbReference>
<evidence type="ECO:0000313" key="2">
    <source>
        <dbReference type="EMBL" id="NNT70684.1"/>
    </source>
</evidence>